<feature type="non-terminal residue" evidence="2">
    <location>
        <position position="117"/>
    </location>
</feature>
<evidence type="ECO:0000259" key="1">
    <source>
        <dbReference type="PROSITE" id="PS50041"/>
    </source>
</evidence>
<sequence length="117" mass="14135">MGEFNWEISPDLTQYKQIGNRYFIFESDVELSWTDAKKACEEKRGHLATIKDSEELFRIMYEIKDLKFYWLGINDHENKGEFISLASGKRDPFLYWQENEPSYTENKKNCVYFFYVK</sequence>
<dbReference type="Gene3D" id="3.10.100.10">
    <property type="entry name" value="Mannose-Binding Protein A, subunit A"/>
    <property type="match status" value="1"/>
</dbReference>
<dbReference type="Pfam" id="PF00059">
    <property type="entry name" value="Lectin_C"/>
    <property type="match status" value="1"/>
</dbReference>
<accession>A0A6P4E8J5</accession>
<dbReference type="RefSeq" id="XP_016971553.1">
    <property type="nucleotide sequence ID" value="XM_017116064.1"/>
</dbReference>
<dbReference type="OrthoDB" id="7950296at2759"/>
<dbReference type="InterPro" id="IPR001304">
    <property type="entry name" value="C-type_lectin-like"/>
</dbReference>
<evidence type="ECO:0000313" key="2">
    <source>
        <dbReference type="RefSeq" id="XP_016971553.1"/>
    </source>
</evidence>
<dbReference type="InterPro" id="IPR016187">
    <property type="entry name" value="CTDL_fold"/>
</dbReference>
<dbReference type="PANTHER" id="PTHR22803">
    <property type="entry name" value="MANNOSE, PHOSPHOLIPASE, LECTIN RECEPTOR RELATED"/>
    <property type="match status" value="1"/>
</dbReference>
<dbReference type="CDD" id="cd00037">
    <property type="entry name" value="CLECT"/>
    <property type="match status" value="1"/>
</dbReference>
<protein>
    <submittedName>
        <fullName evidence="2">Accessory gland protein Acp29AB-like</fullName>
    </submittedName>
</protein>
<proteinExistence type="predicted"/>
<dbReference type="SUPFAM" id="SSF56436">
    <property type="entry name" value="C-type lectin-like"/>
    <property type="match status" value="1"/>
</dbReference>
<dbReference type="AlphaFoldDB" id="A0A6P4E8J5"/>
<feature type="domain" description="C-type lectin" evidence="1">
    <location>
        <begin position="18"/>
        <end position="117"/>
    </location>
</feature>
<dbReference type="InterPro" id="IPR050111">
    <property type="entry name" value="C-type_lectin/snaclec_domain"/>
</dbReference>
<dbReference type="InterPro" id="IPR016186">
    <property type="entry name" value="C-type_lectin-like/link_sf"/>
</dbReference>
<gene>
    <name evidence="2" type="primary">LOC108039138</name>
</gene>
<organism evidence="2">
    <name type="scientific">Drosophila rhopaloa</name>
    <name type="common">Fruit fly</name>
    <dbReference type="NCBI Taxonomy" id="1041015"/>
    <lineage>
        <taxon>Eukaryota</taxon>
        <taxon>Metazoa</taxon>
        <taxon>Ecdysozoa</taxon>
        <taxon>Arthropoda</taxon>
        <taxon>Hexapoda</taxon>
        <taxon>Insecta</taxon>
        <taxon>Pterygota</taxon>
        <taxon>Neoptera</taxon>
        <taxon>Endopterygota</taxon>
        <taxon>Diptera</taxon>
        <taxon>Brachycera</taxon>
        <taxon>Muscomorpha</taxon>
        <taxon>Ephydroidea</taxon>
        <taxon>Drosophilidae</taxon>
        <taxon>Drosophila</taxon>
        <taxon>Sophophora</taxon>
    </lineage>
</organism>
<reference evidence="2" key="1">
    <citation type="submission" date="2025-08" db="UniProtKB">
        <authorList>
            <consortium name="RefSeq"/>
        </authorList>
    </citation>
    <scope>IDENTIFICATION</scope>
</reference>
<name>A0A6P4E8J5_DRORH</name>
<dbReference type="PROSITE" id="PS50041">
    <property type="entry name" value="C_TYPE_LECTIN_2"/>
    <property type="match status" value="1"/>
</dbReference>